<feature type="compositionally biased region" description="Basic and acidic residues" evidence="1">
    <location>
        <begin position="405"/>
        <end position="415"/>
    </location>
</feature>
<evidence type="ECO:0000313" key="2">
    <source>
        <dbReference type="EMBL" id="KAK3953567.1"/>
    </source>
</evidence>
<feature type="compositionally biased region" description="Basic and acidic residues" evidence="1">
    <location>
        <begin position="793"/>
        <end position="804"/>
    </location>
</feature>
<evidence type="ECO:0000256" key="1">
    <source>
        <dbReference type="SAM" id="MobiDB-lite"/>
    </source>
</evidence>
<feature type="compositionally biased region" description="Basic and acidic residues" evidence="1">
    <location>
        <begin position="610"/>
        <end position="623"/>
    </location>
</feature>
<feature type="compositionally biased region" description="Pro residues" evidence="1">
    <location>
        <begin position="736"/>
        <end position="756"/>
    </location>
</feature>
<feature type="compositionally biased region" description="Basic and acidic residues" evidence="1">
    <location>
        <begin position="674"/>
        <end position="688"/>
    </location>
</feature>
<feature type="region of interest" description="Disordered" evidence="1">
    <location>
        <begin position="498"/>
        <end position="518"/>
    </location>
</feature>
<feature type="region of interest" description="Disordered" evidence="1">
    <location>
        <begin position="589"/>
        <end position="912"/>
    </location>
</feature>
<dbReference type="EMBL" id="MU859103">
    <property type="protein sequence ID" value="KAK3953567.1"/>
    <property type="molecule type" value="Genomic_DNA"/>
</dbReference>
<comment type="caution">
    <text evidence="2">The sequence shown here is derived from an EMBL/GenBank/DDBJ whole genome shotgun (WGS) entry which is preliminary data.</text>
</comment>
<accession>A0AAN6SGK6</accession>
<dbReference type="Proteomes" id="UP001303222">
    <property type="component" value="Unassembled WGS sequence"/>
</dbReference>
<reference evidence="2" key="1">
    <citation type="journal article" date="2023" name="Mol. Phylogenet. Evol.">
        <title>Genome-scale phylogeny and comparative genomics of the fungal order Sordariales.</title>
        <authorList>
            <person name="Hensen N."/>
            <person name="Bonometti L."/>
            <person name="Westerberg I."/>
            <person name="Brannstrom I.O."/>
            <person name="Guillou S."/>
            <person name="Cros-Aarteil S."/>
            <person name="Calhoun S."/>
            <person name="Haridas S."/>
            <person name="Kuo A."/>
            <person name="Mondo S."/>
            <person name="Pangilinan J."/>
            <person name="Riley R."/>
            <person name="LaButti K."/>
            <person name="Andreopoulos B."/>
            <person name="Lipzen A."/>
            <person name="Chen C."/>
            <person name="Yan M."/>
            <person name="Daum C."/>
            <person name="Ng V."/>
            <person name="Clum A."/>
            <person name="Steindorff A."/>
            <person name="Ohm R.A."/>
            <person name="Martin F."/>
            <person name="Silar P."/>
            <person name="Natvig D.O."/>
            <person name="Lalanne C."/>
            <person name="Gautier V."/>
            <person name="Ament-Velasquez S.L."/>
            <person name="Kruys A."/>
            <person name="Hutchinson M.I."/>
            <person name="Powell A.J."/>
            <person name="Barry K."/>
            <person name="Miller A.N."/>
            <person name="Grigoriev I.V."/>
            <person name="Debuchy R."/>
            <person name="Gladieux P."/>
            <person name="Hiltunen Thoren M."/>
            <person name="Johannesson H."/>
        </authorList>
    </citation>
    <scope>NUCLEOTIDE SEQUENCE</scope>
    <source>
        <strain evidence="2">CBS 626.80</strain>
    </source>
</reference>
<protein>
    <submittedName>
        <fullName evidence="2">Uncharacterized protein</fullName>
    </submittedName>
</protein>
<keyword evidence="3" id="KW-1185">Reference proteome</keyword>
<organism evidence="2 3">
    <name type="scientific">Pseudoneurospora amorphoporcata</name>
    <dbReference type="NCBI Taxonomy" id="241081"/>
    <lineage>
        <taxon>Eukaryota</taxon>
        <taxon>Fungi</taxon>
        <taxon>Dikarya</taxon>
        <taxon>Ascomycota</taxon>
        <taxon>Pezizomycotina</taxon>
        <taxon>Sordariomycetes</taxon>
        <taxon>Sordariomycetidae</taxon>
        <taxon>Sordariales</taxon>
        <taxon>Sordariaceae</taxon>
        <taxon>Pseudoneurospora</taxon>
    </lineage>
</organism>
<feature type="compositionally biased region" description="Polar residues" evidence="1">
    <location>
        <begin position="890"/>
        <end position="900"/>
    </location>
</feature>
<feature type="region of interest" description="Disordered" evidence="1">
    <location>
        <begin position="404"/>
        <end position="457"/>
    </location>
</feature>
<gene>
    <name evidence="2" type="ORF">QBC32DRAFT_387365</name>
</gene>
<feature type="region of interest" description="Disordered" evidence="1">
    <location>
        <begin position="317"/>
        <end position="391"/>
    </location>
</feature>
<feature type="compositionally biased region" description="Polar residues" evidence="1">
    <location>
        <begin position="498"/>
        <end position="512"/>
    </location>
</feature>
<sequence length="912" mass="103404">MAPGPPYASATPKIWDDRLREDGESRYKESRRYYDNIGKELEQVRAAAAKKREAPTPPIDKMAQGPPYAPPTPKIWNDRYDKCVNTPRAIWNLVWKAEQLYDELEVLRFCEDGGRRYKQQRRRYDDIGKELEQVRASEQAAADEKRRAEEKRRADEKAATEQKKRKAERAVAEKKRAAQKAADQERYTQQLLKQKDDQIKALKDKWAAEQKCRAEAEVRAKEFLASEEKKRQALIQKADEEIRLLQAELTEKRMHADLFACYERERAVEEVRKELEDTKKRLKLEYEAFQKRSYEAFQAAERQRIEVENLKTRARKEKEAALARQSAEKQASSAQRPKEVSFDSAHNRTYGLSPAPHDYRQPEQQKVKRPDTDNQQRSHHPSHDRSHSQNVQHVSNTMIAPYPQDDYHRQADQPKHHYPQYTHSVSHQNNNQRPTTGDSRRNHQAPVGLSGMPIGSSVASDSPALVPWDEKNQNTVDGYAASHGPQWQSHHDLSYPNASTAENKWSTPQIPTWNGPVLDSKATDKKWFASSATVRPASPAKEKWSLPPSPIPTPKQVDVCPPRETEEEKLRRELAEYKVKAAKLEADLERKKRVSGADSVATWQTGTKSIWEDPTKDTSKDTPNEASMRAAQTFQSAAKPSFSRYDQQETPKDSTTTNLIQGPSKPAVLVQNLRRREPSVDKRGDRPASRASTHTRYFEADEHISSNEERTPKPTFSQSNTHYGLQKPSLESIPRYVPPTPHRHPSPPPKLPPTPPRGSGVPTPATLRPAPKYTADARQEIQTPKLTDIPGSWRDELPAKDALNDRWPANVSTPSMNSPAMPVSTAKETYKPERYVPAPKDVPPPGSYLSADTRHQQPGYAHPIPTYADDVEAGPSGHKRPFGSWADPSAAQSLGSTQAPTRKDKGKGKALY</sequence>
<feature type="region of interest" description="Disordered" evidence="1">
    <location>
        <begin position="45"/>
        <end position="78"/>
    </location>
</feature>
<name>A0AAN6SGK6_9PEZI</name>
<feature type="compositionally biased region" description="Polar residues" evidence="1">
    <location>
        <begin position="714"/>
        <end position="723"/>
    </location>
</feature>
<proteinExistence type="predicted"/>
<feature type="region of interest" description="Disordered" evidence="1">
    <location>
        <begin position="530"/>
        <end position="566"/>
    </location>
</feature>
<feature type="compositionally biased region" description="Polar residues" evidence="1">
    <location>
        <begin position="421"/>
        <end position="437"/>
    </location>
</feature>
<feature type="compositionally biased region" description="Basic and acidic residues" evidence="1">
    <location>
        <begin position="142"/>
        <end position="184"/>
    </location>
</feature>
<evidence type="ECO:0000313" key="3">
    <source>
        <dbReference type="Proteomes" id="UP001303222"/>
    </source>
</evidence>
<reference evidence="2" key="2">
    <citation type="submission" date="2023-06" db="EMBL/GenBank/DDBJ databases">
        <authorList>
            <consortium name="Lawrence Berkeley National Laboratory"/>
            <person name="Mondo S.J."/>
            <person name="Hensen N."/>
            <person name="Bonometti L."/>
            <person name="Westerberg I."/>
            <person name="Brannstrom I.O."/>
            <person name="Guillou S."/>
            <person name="Cros-Aarteil S."/>
            <person name="Calhoun S."/>
            <person name="Haridas S."/>
            <person name="Kuo A."/>
            <person name="Pangilinan J."/>
            <person name="Riley R."/>
            <person name="Labutti K."/>
            <person name="Andreopoulos B."/>
            <person name="Lipzen A."/>
            <person name="Chen C."/>
            <person name="Yanf M."/>
            <person name="Daum C."/>
            <person name="Ng V."/>
            <person name="Clum A."/>
            <person name="Steindorff A."/>
            <person name="Ohm R."/>
            <person name="Martin F."/>
            <person name="Silar P."/>
            <person name="Natvig D."/>
            <person name="Lalanne C."/>
            <person name="Gautier V."/>
            <person name="Ament-Velasquez S.L."/>
            <person name="Kruys A."/>
            <person name="Hutchinson M.I."/>
            <person name="Powell A.J."/>
            <person name="Barry K."/>
            <person name="Miller A.N."/>
            <person name="Grigoriev I.V."/>
            <person name="Debuchy R."/>
            <person name="Gladieux P."/>
            <person name="Thoren M.H."/>
            <person name="Johannesson H."/>
        </authorList>
    </citation>
    <scope>NUCLEOTIDE SEQUENCE</scope>
    <source>
        <strain evidence="2">CBS 626.80</strain>
    </source>
</reference>
<feature type="compositionally biased region" description="Basic and acidic residues" evidence="1">
    <location>
        <begin position="357"/>
        <end position="387"/>
    </location>
</feature>
<dbReference type="AlphaFoldDB" id="A0AAN6SGK6"/>
<feature type="region of interest" description="Disordered" evidence="1">
    <location>
        <begin position="134"/>
        <end position="184"/>
    </location>
</feature>
<feature type="compositionally biased region" description="Basic and acidic residues" evidence="1">
    <location>
        <begin position="696"/>
        <end position="712"/>
    </location>
</feature>